<sequence length="470" mass="51997">MFSVDRSLGTGRGDPVDLQPTQHPLAENSSTAGTEKSSVERMRALRQRIQDVTLPAVSHPLDDSGEEGGGTSKTGPASEPPPFKLRPEVFPSTSRPAACPALAERAATSSAERTTSAARKRTGKPRSRTPKTVRERLQHEAEVTRLGEEAPGLRAESLADRTRAWREMTHPEHMAAAALVKENEKWRDAWVPEGWRRYRRRWYRWHGKVTPDLTITEGAVQLSLETECGTIPGSGGDVGIPDAWCSLYRVHQWNQREREAAEEAAHLALPSTANGDQPSLDSAEPSDANPEATLDLTLSPSSSQPATSGDISDLEDSQRSLNFTQQLMERQLAAARSESNQSVLTTVTEGVEPTPLKPIQEETHLELLLAIQKQQRHRLRPILEGNEAVAAPTNVTNAQAAPREEEPPSFTQKSEPEDSSGEEEEEEISIQPLRSYPLESRTQSRARRRAQGQERRAKERQLQADRDLEA</sequence>
<protein>
    <submittedName>
        <fullName evidence="2">Uncharacterized protein</fullName>
    </submittedName>
</protein>
<feature type="compositionally biased region" description="Basic residues" evidence="1">
    <location>
        <begin position="118"/>
        <end position="131"/>
    </location>
</feature>
<feature type="region of interest" description="Disordered" evidence="1">
    <location>
        <begin position="390"/>
        <end position="470"/>
    </location>
</feature>
<evidence type="ECO:0000313" key="3">
    <source>
        <dbReference type="Proteomes" id="UP001190700"/>
    </source>
</evidence>
<gene>
    <name evidence="2" type="ORF">CYMTET_33399</name>
</gene>
<feature type="region of interest" description="Disordered" evidence="1">
    <location>
        <begin position="271"/>
        <end position="315"/>
    </location>
</feature>
<feature type="compositionally biased region" description="Low complexity" evidence="1">
    <location>
        <begin position="95"/>
        <end position="117"/>
    </location>
</feature>
<feature type="compositionally biased region" description="Polar residues" evidence="1">
    <location>
        <begin position="271"/>
        <end position="280"/>
    </location>
</feature>
<comment type="caution">
    <text evidence="2">The sequence shown here is derived from an EMBL/GenBank/DDBJ whole genome shotgun (WGS) entry which is preliminary data.</text>
</comment>
<evidence type="ECO:0000256" key="1">
    <source>
        <dbReference type="SAM" id="MobiDB-lite"/>
    </source>
</evidence>
<evidence type="ECO:0000313" key="2">
    <source>
        <dbReference type="EMBL" id="KAK3257523.1"/>
    </source>
</evidence>
<feature type="compositionally biased region" description="Acidic residues" evidence="1">
    <location>
        <begin position="417"/>
        <end position="428"/>
    </location>
</feature>
<dbReference type="EMBL" id="LGRX02020411">
    <property type="protein sequence ID" value="KAK3257523.1"/>
    <property type="molecule type" value="Genomic_DNA"/>
</dbReference>
<accession>A0AAE0KR02</accession>
<name>A0AAE0KR02_9CHLO</name>
<proteinExistence type="predicted"/>
<feature type="region of interest" description="Disordered" evidence="1">
    <location>
        <begin position="1"/>
        <end position="136"/>
    </location>
</feature>
<reference evidence="2 3" key="1">
    <citation type="journal article" date="2015" name="Genome Biol. Evol.">
        <title>Comparative Genomics of a Bacterivorous Green Alga Reveals Evolutionary Causalities and Consequences of Phago-Mixotrophic Mode of Nutrition.</title>
        <authorList>
            <person name="Burns J.A."/>
            <person name="Paasch A."/>
            <person name="Narechania A."/>
            <person name="Kim E."/>
        </authorList>
    </citation>
    <scope>NUCLEOTIDE SEQUENCE [LARGE SCALE GENOMIC DNA]</scope>
    <source>
        <strain evidence="2 3">PLY_AMNH</strain>
    </source>
</reference>
<feature type="compositionally biased region" description="Polar residues" evidence="1">
    <location>
        <begin position="296"/>
        <end position="310"/>
    </location>
</feature>
<keyword evidence="3" id="KW-1185">Reference proteome</keyword>
<feature type="compositionally biased region" description="Basic and acidic residues" evidence="1">
    <location>
        <begin position="451"/>
        <end position="470"/>
    </location>
</feature>
<feature type="compositionally biased region" description="Polar residues" evidence="1">
    <location>
        <begin position="19"/>
        <end position="36"/>
    </location>
</feature>
<dbReference type="Proteomes" id="UP001190700">
    <property type="component" value="Unassembled WGS sequence"/>
</dbReference>
<dbReference type="AlphaFoldDB" id="A0AAE0KR02"/>
<organism evidence="2 3">
    <name type="scientific">Cymbomonas tetramitiformis</name>
    <dbReference type="NCBI Taxonomy" id="36881"/>
    <lineage>
        <taxon>Eukaryota</taxon>
        <taxon>Viridiplantae</taxon>
        <taxon>Chlorophyta</taxon>
        <taxon>Pyramimonadophyceae</taxon>
        <taxon>Pyramimonadales</taxon>
        <taxon>Pyramimonadaceae</taxon>
        <taxon>Cymbomonas</taxon>
    </lineage>
</organism>